<keyword evidence="3" id="KW-1185">Reference proteome</keyword>
<feature type="transmembrane region" description="Helical" evidence="1">
    <location>
        <begin position="95"/>
        <end position="120"/>
    </location>
</feature>
<feature type="transmembrane region" description="Helical" evidence="1">
    <location>
        <begin position="346"/>
        <end position="369"/>
    </location>
</feature>
<dbReference type="VEuPathDB" id="VectorBase:LLOJ006814"/>
<dbReference type="Proteomes" id="UP000092461">
    <property type="component" value="Unassembled WGS sequence"/>
</dbReference>
<evidence type="ECO:0000313" key="3">
    <source>
        <dbReference type="Proteomes" id="UP000092461"/>
    </source>
</evidence>
<dbReference type="EnsemblMetazoa" id="LLOJ006814-RA">
    <property type="protein sequence ID" value="LLOJ006814-PA"/>
    <property type="gene ID" value="LLOJ006814"/>
</dbReference>
<dbReference type="EMBL" id="AJWK01022481">
    <property type="status" value="NOT_ANNOTATED_CDS"/>
    <property type="molecule type" value="Genomic_DNA"/>
</dbReference>
<name>A0A1B0GK02_LUTLO</name>
<accession>A0A1B0GK02</accession>
<protein>
    <submittedName>
        <fullName evidence="2">Uncharacterized protein</fullName>
    </submittedName>
</protein>
<proteinExistence type="predicted"/>
<dbReference type="VEuPathDB" id="VectorBase:LLONM1_006023"/>
<dbReference type="PANTHER" id="PTHR37159">
    <property type="entry name" value="GH11867P"/>
    <property type="match status" value="1"/>
</dbReference>
<dbReference type="AlphaFoldDB" id="A0A1B0GK02"/>
<reference evidence="2" key="1">
    <citation type="submission" date="2020-05" db="UniProtKB">
        <authorList>
            <consortium name="EnsemblMetazoa"/>
        </authorList>
    </citation>
    <scope>IDENTIFICATION</scope>
    <source>
        <strain evidence="2">Jacobina</strain>
    </source>
</reference>
<keyword evidence="1" id="KW-0472">Membrane</keyword>
<sequence>MHTFANGYSSGDGAFRIKISLHKVEKYVFFKATVHLSPAYANESQSEAHQYLNRLLNDGAKKEVDVDVDSYEIKLPSFYDKVKFERARKFYFDNIYGFFISNLTGLICILAIQTILNVLICTKQSSTPKTAYRRYLATILHNVNFYSANPDVNSKCYRSIVAVRKKHIRASKYAQKHGMGMVTQKDMALTQFGFLGFVLVQPKMMGIREDGENFEALVHFWRVVGYMLGIENEYNVCTDSLSTTLPRLRLIVADVIAPCLKNHPQKFHEMVQPMISGLWCFNPFLTTPAFTYLTYRAAGVPGYYYGKEEQSLEIQRYKNSPENCLEYPENDGYSPTYKKMSWWSRFVVGFVIYILETLVYGSIIFRWIFNNNINTSLFIIKWFPFLAIPRFGFQASY</sequence>
<organism evidence="2 3">
    <name type="scientific">Lutzomyia longipalpis</name>
    <name type="common">Sand fly</name>
    <dbReference type="NCBI Taxonomy" id="7200"/>
    <lineage>
        <taxon>Eukaryota</taxon>
        <taxon>Metazoa</taxon>
        <taxon>Ecdysozoa</taxon>
        <taxon>Arthropoda</taxon>
        <taxon>Hexapoda</taxon>
        <taxon>Insecta</taxon>
        <taxon>Pterygota</taxon>
        <taxon>Neoptera</taxon>
        <taxon>Endopterygota</taxon>
        <taxon>Diptera</taxon>
        <taxon>Nematocera</taxon>
        <taxon>Psychodoidea</taxon>
        <taxon>Psychodidae</taxon>
        <taxon>Lutzomyia</taxon>
        <taxon>Lutzomyia</taxon>
    </lineage>
</organism>
<dbReference type="PANTHER" id="PTHR37159:SF1">
    <property type="entry name" value="GH11867P"/>
    <property type="match status" value="1"/>
</dbReference>
<keyword evidence="1" id="KW-1133">Transmembrane helix</keyword>
<evidence type="ECO:0000313" key="2">
    <source>
        <dbReference type="EnsemblMetazoa" id="LLOJ006814-PA"/>
    </source>
</evidence>
<keyword evidence="1" id="KW-0812">Transmembrane</keyword>
<evidence type="ECO:0000256" key="1">
    <source>
        <dbReference type="SAM" id="Phobius"/>
    </source>
</evidence>